<dbReference type="Gene3D" id="3.40.50.720">
    <property type="entry name" value="NAD(P)-binding Rossmann-like Domain"/>
    <property type="match status" value="1"/>
</dbReference>
<keyword evidence="3" id="KW-1185">Reference proteome</keyword>
<dbReference type="CDD" id="cd08241">
    <property type="entry name" value="QOR1"/>
    <property type="match status" value="1"/>
</dbReference>
<dbReference type="EC" id="1.6.5.5" evidence="2"/>
<dbReference type="SUPFAM" id="SSF50129">
    <property type="entry name" value="GroES-like"/>
    <property type="match status" value="1"/>
</dbReference>
<keyword evidence="2" id="KW-0560">Oxidoreductase</keyword>
<dbReference type="InterPro" id="IPR013149">
    <property type="entry name" value="ADH-like_C"/>
</dbReference>
<dbReference type="GO" id="GO:0003960">
    <property type="term" value="F:quinone reductase (NADPH) activity"/>
    <property type="evidence" value="ECO:0007669"/>
    <property type="project" value="UniProtKB-EC"/>
</dbReference>
<dbReference type="EMBL" id="JAUSTR010000019">
    <property type="protein sequence ID" value="MDQ0163601.1"/>
    <property type="molecule type" value="Genomic_DNA"/>
</dbReference>
<dbReference type="SMART" id="SM00829">
    <property type="entry name" value="PKS_ER"/>
    <property type="match status" value="1"/>
</dbReference>
<dbReference type="InterPro" id="IPR020843">
    <property type="entry name" value="ER"/>
</dbReference>
<organism evidence="2 3">
    <name type="scientific">Aeribacillus alveayuensis</name>
    <dbReference type="NCBI Taxonomy" id="279215"/>
    <lineage>
        <taxon>Bacteria</taxon>
        <taxon>Bacillati</taxon>
        <taxon>Bacillota</taxon>
        <taxon>Bacilli</taxon>
        <taxon>Bacillales</taxon>
        <taxon>Bacillaceae</taxon>
        <taxon>Aeribacillus</taxon>
    </lineage>
</organism>
<dbReference type="SUPFAM" id="SSF51735">
    <property type="entry name" value="NAD(P)-binding Rossmann-fold domains"/>
    <property type="match status" value="1"/>
</dbReference>
<dbReference type="InterPro" id="IPR011032">
    <property type="entry name" value="GroES-like_sf"/>
</dbReference>
<sequence>MKSWFVTRLGDPDVALEIRDTPVPKPKKEELLIKVEAFSLNFFDILQCQGNYQEKPDLPFTPGAEIAGVVEKSGEGTSFEKGQRVMSATSLPNGGYTEYVLVNEKDVFPIPDELPYDEASAMFITYHTSYYALKSRANLKGGETVLVHAGSGGVGSAAIQIAKAMGATVIATAGSDEKINVSKKLGADYVINYRKEDFVQIVKDITNNKGADVIFDPVGGEVFHRSRKCIAFDGRILLIGFAGGTIPDVPTNHILIKNYSIVGVHFGYFKKMFPEKVRRKRRRINTRKRTSGYNFLSKIGGWEFSSYHYRINYFCGHLYGHFYTNRSWCCRCICWFLGCISSWKSEYIFS</sequence>
<dbReference type="PROSITE" id="PS01162">
    <property type="entry name" value="QOR_ZETA_CRYSTAL"/>
    <property type="match status" value="1"/>
</dbReference>
<dbReference type="InterPro" id="IPR051397">
    <property type="entry name" value="Zn-ADH-like_protein"/>
</dbReference>
<evidence type="ECO:0000313" key="2">
    <source>
        <dbReference type="EMBL" id="MDQ0163601.1"/>
    </source>
</evidence>
<proteinExistence type="predicted"/>
<evidence type="ECO:0000259" key="1">
    <source>
        <dbReference type="SMART" id="SM00829"/>
    </source>
</evidence>
<accession>A0ABT9VRK1</accession>
<gene>
    <name evidence="2" type="ORF">J2S06_002707</name>
</gene>
<protein>
    <submittedName>
        <fullName evidence="2">NADPH2:quinone reductase</fullName>
        <ecNumber evidence="2">1.6.5.5</ecNumber>
    </submittedName>
</protein>
<dbReference type="InterPro" id="IPR036291">
    <property type="entry name" value="NAD(P)-bd_dom_sf"/>
</dbReference>
<dbReference type="PANTHER" id="PTHR43677">
    <property type="entry name" value="SHORT-CHAIN DEHYDROGENASE/REDUCTASE"/>
    <property type="match status" value="1"/>
</dbReference>
<dbReference type="Pfam" id="PF08240">
    <property type="entry name" value="ADH_N"/>
    <property type="match status" value="1"/>
</dbReference>
<name>A0ABT9VRK1_9BACI</name>
<dbReference type="InterPro" id="IPR002364">
    <property type="entry name" value="Quin_OxRdtase/zeta-crystal_CS"/>
</dbReference>
<feature type="domain" description="Enoyl reductase (ER)" evidence="1">
    <location>
        <begin position="10"/>
        <end position="290"/>
    </location>
</feature>
<evidence type="ECO:0000313" key="3">
    <source>
        <dbReference type="Proteomes" id="UP001225646"/>
    </source>
</evidence>
<dbReference type="RefSeq" id="WP_419152619.1">
    <property type="nucleotide sequence ID" value="NZ_JAUSTR010000019.1"/>
</dbReference>
<dbReference type="Proteomes" id="UP001225646">
    <property type="component" value="Unassembled WGS sequence"/>
</dbReference>
<dbReference type="Gene3D" id="3.90.180.10">
    <property type="entry name" value="Medium-chain alcohol dehydrogenases, catalytic domain"/>
    <property type="match status" value="1"/>
</dbReference>
<comment type="caution">
    <text evidence="2">The sequence shown here is derived from an EMBL/GenBank/DDBJ whole genome shotgun (WGS) entry which is preliminary data.</text>
</comment>
<dbReference type="InterPro" id="IPR013154">
    <property type="entry name" value="ADH-like_N"/>
</dbReference>
<dbReference type="PANTHER" id="PTHR43677:SF4">
    <property type="entry name" value="QUINONE OXIDOREDUCTASE-LIKE PROTEIN 2"/>
    <property type="match status" value="1"/>
</dbReference>
<reference evidence="2 3" key="1">
    <citation type="submission" date="2023-07" db="EMBL/GenBank/DDBJ databases">
        <title>Genomic Encyclopedia of Type Strains, Phase IV (KMG-IV): sequencing the most valuable type-strain genomes for metagenomic binning, comparative biology and taxonomic classification.</title>
        <authorList>
            <person name="Goeker M."/>
        </authorList>
    </citation>
    <scope>NUCLEOTIDE SEQUENCE [LARGE SCALE GENOMIC DNA]</scope>
    <source>
        <strain evidence="2 3">DSM 19092</strain>
    </source>
</reference>
<dbReference type="Pfam" id="PF00107">
    <property type="entry name" value="ADH_zinc_N"/>
    <property type="match status" value="1"/>
</dbReference>